<proteinExistence type="inferred from homology"/>
<dbReference type="PROSITE" id="PS01039">
    <property type="entry name" value="SBP_BACTERIAL_3"/>
    <property type="match status" value="1"/>
</dbReference>
<comment type="similarity">
    <text evidence="2 4">Belongs to the bacterial solute-binding protein 3 family.</text>
</comment>
<feature type="signal peptide" evidence="5">
    <location>
        <begin position="1"/>
        <end position="18"/>
    </location>
</feature>
<gene>
    <name evidence="7" type="ORF">PW220_09700</name>
</gene>
<dbReference type="InterPro" id="IPR018313">
    <property type="entry name" value="SBP_3_CS"/>
</dbReference>
<accession>A0AA97A2N6</accession>
<dbReference type="PANTHER" id="PTHR35936">
    <property type="entry name" value="MEMBRANE-BOUND LYTIC MUREIN TRANSGLYCOSYLASE F"/>
    <property type="match status" value="1"/>
</dbReference>
<evidence type="ECO:0000313" key="7">
    <source>
        <dbReference type="EMBL" id="WNY48980.1"/>
    </source>
</evidence>
<protein>
    <submittedName>
        <fullName evidence="7">Amino acid ABC transporter substrate-binding protein</fullName>
    </submittedName>
</protein>
<dbReference type="Proteomes" id="UP001301526">
    <property type="component" value="Chromosome"/>
</dbReference>
<evidence type="ECO:0000256" key="1">
    <source>
        <dbReference type="ARBA" id="ARBA00004196"/>
    </source>
</evidence>
<dbReference type="SUPFAM" id="SSF53850">
    <property type="entry name" value="Periplasmic binding protein-like II"/>
    <property type="match status" value="1"/>
</dbReference>
<evidence type="ECO:0000259" key="6">
    <source>
        <dbReference type="SMART" id="SM00062"/>
    </source>
</evidence>
<evidence type="ECO:0000256" key="4">
    <source>
        <dbReference type="RuleBase" id="RU003744"/>
    </source>
</evidence>
<dbReference type="EMBL" id="CP118734">
    <property type="protein sequence ID" value="WNY48980.1"/>
    <property type="molecule type" value="Genomic_DNA"/>
</dbReference>
<dbReference type="PROSITE" id="PS51257">
    <property type="entry name" value="PROKAR_LIPOPROTEIN"/>
    <property type="match status" value="1"/>
</dbReference>
<keyword evidence="3 5" id="KW-0732">Signal</keyword>
<dbReference type="Pfam" id="PF00497">
    <property type="entry name" value="SBP_bac_3"/>
    <property type="match status" value="1"/>
</dbReference>
<dbReference type="InterPro" id="IPR001638">
    <property type="entry name" value="Solute-binding_3/MltF_N"/>
</dbReference>
<feature type="chain" id="PRO_5041637126" evidence="5">
    <location>
        <begin position="19"/>
        <end position="269"/>
    </location>
</feature>
<dbReference type="Gene3D" id="3.40.190.10">
    <property type="entry name" value="Periplasmic binding protein-like II"/>
    <property type="match status" value="2"/>
</dbReference>
<dbReference type="AlphaFoldDB" id="A0AA97A2N6"/>
<organism evidence="7 8">
    <name type="scientific">Streptococcus iners subsp. hyiners</name>
    <dbReference type="NCBI Taxonomy" id="3028083"/>
    <lineage>
        <taxon>Bacteria</taxon>
        <taxon>Bacillati</taxon>
        <taxon>Bacillota</taxon>
        <taxon>Bacilli</taxon>
        <taxon>Lactobacillales</taxon>
        <taxon>Streptococcaceae</taxon>
        <taxon>Streptococcus</taxon>
        <taxon>Streptococcus iners</taxon>
    </lineage>
</organism>
<keyword evidence="8" id="KW-1185">Reference proteome</keyword>
<dbReference type="PANTHER" id="PTHR35936:SF34">
    <property type="entry name" value="ABC TRANSPORTER EXTRACELLULAR-BINDING PROTEIN YCKB-RELATED"/>
    <property type="match status" value="1"/>
</dbReference>
<dbReference type="GO" id="GO:0030313">
    <property type="term" value="C:cell envelope"/>
    <property type="evidence" value="ECO:0007669"/>
    <property type="project" value="UniProtKB-SubCell"/>
</dbReference>
<feature type="domain" description="Solute-binding protein family 3/N-terminal" evidence="6">
    <location>
        <begin position="45"/>
        <end position="264"/>
    </location>
</feature>
<name>A0AA97A2N6_9STRE</name>
<comment type="subcellular location">
    <subcellularLocation>
        <location evidence="1">Cell envelope</location>
    </subcellularLocation>
</comment>
<sequence>MKKLALFATIALAAFALAACSSSTSTSSSSSTDQTLLAQIKEEGVIQIGTEGAYAPYSYHDESGKLVGYDVEVAEAVAEKLGVKVEFVETKWDSMIAGLDAARFDTIANQVGVTDERKEKYDFSTPYTYIYGALVAHKDNTEITGFADLAGKKSANSLTSNWADLARENGAEVVGVDGFSQAVELLNTNRVDVTINDNLVYLDYLKQHADAPIKVVTLTDDVSTTAFPVVKGNEDLVKEIDAALAELASEGKLAEISNKYFGEDVSKAK</sequence>
<evidence type="ECO:0000256" key="3">
    <source>
        <dbReference type="ARBA" id="ARBA00022729"/>
    </source>
</evidence>
<reference evidence="7 8" key="1">
    <citation type="submission" date="2023-02" db="EMBL/GenBank/DDBJ databases">
        <title>Streptococcus sp. Genome Sequencing and Assembly.</title>
        <authorList>
            <person name="Shore S.M."/>
            <person name="Nicholson T.L."/>
        </authorList>
    </citation>
    <scope>NUCLEOTIDE SEQUENCE [LARGE SCALE GENOMIC DNA]</scope>
    <source>
        <strain evidence="7 8">29892</strain>
    </source>
</reference>
<evidence type="ECO:0000256" key="5">
    <source>
        <dbReference type="SAM" id="SignalP"/>
    </source>
</evidence>
<dbReference type="SMART" id="SM00062">
    <property type="entry name" value="PBPb"/>
    <property type="match status" value="1"/>
</dbReference>
<evidence type="ECO:0000256" key="2">
    <source>
        <dbReference type="ARBA" id="ARBA00010333"/>
    </source>
</evidence>
<dbReference type="RefSeq" id="WP_248055727.1">
    <property type="nucleotide sequence ID" value="NZ_CP118734.1"/>
</dbReference>
<dbReference type="CDD" id="cd13711">
    <property type="entry name" value="PBP2_Ngo0372_TcyA"/>
    <property type="match status" value="1"/>
</dbReference>
<evidence type="ECO:0000313" key="8">
    <source>
        <dbReference type="Proteomes" id="UP001301526"/>
    </source>
</evidence>